<dbReference type="EMBL" id="UFTJ01000003">
    <property type="protein sequence ID" value="SUV52577.1"/>
    <property type="molecule type" value="Genomic_DNA"/>
</dbReference>
<protein>
    <submittedName>
        <fullName evidence="1">Uncharacterized protein</fullName>
    </submittedName>
</protein>
<gene>
    <name evidence="1" type="ORF">NCTC11661_01716</name>
</gene>
<sequence length="93" mass="10834">MLNNQPTVLSAKYSSRVQRRKLFSLKKSLVSPAQFIKLYGGSFQMKRENGVYFCRFKNKEQNAYACGATFTRAYRRCLAVFHERYGSTFKTLV</sequence>
<evidence type="ECO:0000313" key="1">
    <source>
        <dbReference type="EMBL" id="SUV52577.1"/>
    </source>
</evidence>
<name>A0A380ZTA1_9FLAO</name>
<dbReference type="RefSeq" id="WP_002664904.1">
    <property type="nucleotide sequence ID" value="NZ_UFTJ01000003.1"/>
</dbReference>
<reference evidence="1 2" key="1">
    <citation type="submission" date="2018-06" db="EMBL/GenBank/DDBJ databases">
        <authorList>
            <consortium name="Pathogen Informatics"/>
            <person name="Doyle S."/>
        </authorList>
    </citation>
    <scope>NUCLEOTIDE SEQUENCE [LARGE SCALE GENOMIC DNA]</scope>
    <source>
        <strain evidence="1 2">NCTC11661</strain>
    </source>
</reference>
<dbReference type="Proteomes" id="UP000255515">
    <property type="component" value="Unassembled WGS sequence"/>
</dbReference>
<accession>A0A380ZTA1</accession>
<proteinExistence type="predicted"/>
<evidence type="ECO:0000313" key="2">
    <source>
        <dbReference type="Proteomes" id="UP000255515"/>
    </source>
</evidence>
<dbReference type="AlphaFoldDB" id="A0A380ZTA1"/>
<organism evidence="1 2">
    <name type="scientific">Bergeyella zoohelcum</name>
    <dbReference type="NCBI Taxonomy" id="1015"/>
    <lineage>
        <taxon>Bacteria</taxon>
        <taxon>Pseudomonadati</taxon>
        <taxon>Bacteroidota</taxon>
        <taxon>Flavobacteriia</taxon>
        <taxon>Flavobacteriales</taxon>
        <taxon>Weeksellaceae</taxon>
        <taxon>Bergeyella</taxon>
    </lineage>
</organism>